<evidence type="ECO:0000313" key="4">
    <source>
        <dbReference type="Proteomes" id="UP000515121"/>
    </source>
</evidence>
<feature type="compositionally biased region" description="Low complexity" evidence="2">
    <location>
        <begin position="425"/>
        <end position="440"/>
    </location>
</feature>
<evidence type="ECO:0000256" key="2">
    <source>
        <dbReference type="SAM" id="MobiDB-lite"/>
    </source>
</evidence>
<feature type="compositionally biased region" description="Pro residues" evidence="2">
    <location>
        <begin position="259"/>
        <end position="278"/>
    </location>
</feature>
<accession>A0A6P5YH36</accession>
<keyword evidence="4" id="KW-1185">Reference proteome</keyword>
<protein>
    <submittedName>
        <fullName evidence="5">Pollen-specific leucine-rich repeat extensin-like protein 1 isoform X1</fullName>
    </submittedName>
</protein>
<evidence type="ECO:0000313" key="5">
    <source>
        <dbReference type="RefSeq" id="XP_022739376.1"/>
    </source>
</evidence>
<feature type="region of interest" description="Disordered" evidence="2">
    <location>
        <begin position="532"/>
        <end position="570"/>
    </location>
</feature>
<feature type="compositionally biased region" description="Polar residues" evidence="2">
    <location>
        <begin position="217"/>
        <end position="245"/>
    </location>
</feature>
<dbReference type="GeneID" id="111291717"/>
<dbReference type="KEGG" id="dzi:111291717"/>
<proteinExistence type="predicted"/>
<sequence>MNTSQFMDKQIMDLTSSSSPPQSTNKDFIDLMNHPQNEDDHNHGSGFSTGNNGISNKEEIFPSYDFQPIRPVSTSLDGAGVNSNPGSWGLIDSKTKNYGSLDSIEPAKVIVEKDRNAFDTSILAEIDQTMKKHTDNLMHVLEGVSARLTQMESRSRHLEISVDDLKVSVGNNHGSTDGKMRQLENILKEVQTGVHVLKEKQEIIEAQLQLAKLQVTKGDQPSETQNTAHMNSVQHAASAPFQSHKQLPPAASFPLSLPSVPPAVPPPALPQQNLPPPVQHLNQFPQSQAPSVPQRDTYYPPPGQTQEAPSLQFPMPPTQQPQPLPAAPPHQPYQPAPPPQYSQPPQPLQIQPSLGHHPEEASYVPSQTYPPNLRQPPSQPPSGPPSSQQYFGAIPQKHDPPSSRPGSGFPTGYIPQSGSSGSSEPYAYGGSPSQYGSGSPMKMLHLPSSPLGQSAGSGYPQLPTARILQHSLPTASGVASGSSPSGSGNRVPIDDVVDKVNSMGFPRDLVRATVRKLTENGQSVDLNVVLDKLMNDSDVQPPRDDAEDDADDDQNSSSGVEEKVKMFSQF</sequence>
<feature type="compositionally biased region" description="Pro residues" evidence="2">
    <location>
        <begin position="373"/>
        <end position="384"/>
    </location>
</feature>
<keyword evidence="1" id="KW-0175">Coiled coil</keyword>
<feature type="compositionally biased region" description="Polar residues" evidence="2">
    <location>
        <begin position="280"/>
        <end position="291"/>
    </location>
</feature>
<evidence type="ECO:0000259" key="3">
    <source>
        <dbReference type="Pfam" id="PF07223"/>
    </source>
</evidence>
<dbReference type="RefSeq" id="XP_022739376.1">
    <property type="nucleotide sequence ID" value="XM_022883641.1"/>
</dbReference>
<gene>
    <name evidence="5" type="primary">LOC111291717</name>
</gene>
<feature type="domain" description="DUF1421" evidence="3">
    <location>
        <begin position="493"/>
        <end position="537"/>
    </location>
</feature>
<reference evidence="5" key="1">
    <citation type="submission" date="2025-08" db="UniProtKB">
        <authorList>
            <consortium name="RefSeq"/>
        </authorList>
    </citation>
    <scope>IDENTIFICATION</scope>
    <source>
        <tissue evidence="5">Fruit stalk</tissue>
    </source>
</reference>
<evidence type="ECO:0000256" key="1">
    <source>
        <dbReference type="SAM" id="Coils"/>
    </source>
</evidence>
<dbReference type="PANTHER" id="PTHR31805:SF14">
    <property type="entry name" value="RECEPTOR-LIKE KINASE, PUTATIVE (DUF1421)-RELATED"/>
    <property type="match status" value="1"/>
</dbReference>
<dbReference type="OrthoDB" id="515416at2759"/>
<feature type="compositionally biased region" description="Low complexity" evidence="2">
    <location>
        <begin position="246"/>
        <end position="258"/>
    </location>
</feature>
<dbReference type="AlphaFoldDB" id="A0A6P5YH36"/>
<feature type="compositionally biased region" description="Pro residues" evidence="2">
    <location>
        <begin position="314"/>
        <end position="347"/>
    </location>
</feature>
<feature type="coiled-coil region" evidence="1">
    <location>
        <begin position="180"/>
        <end position="216"/>
    </location>
</feature>
<feature type="compositionally biased region" description="Basic and acidic residues" evidence="2">
    <location>
        <begin position="560"/>
        <end position="570"/>
    </location>
</feature>
<feature type="region of interest" description="Disordered" evidence="2">
    <location>
        <begin position="217"/>
        <end position="494"/>
    </location>
</feature>
<dbReference type="Proteomes" id="UP000515121">
    <property type="component" value="Unplaced"/>
</dbReference>
<feature type="compositionally biased region" description="Acidic residues" evidence="2">
    <location>
        <begin position="545"/>
        <end position="554"/>
    </location>
</feature>
<feature type="compositionally biased region" description="Low complexity" evidence="2">
    <location>
        <begin position="476"/>
        <end position="488"/>
    </location>
</feature>
<dbReference type="PANTHER" id="PTHR31805">
    <property type="entry name" value="RECEPTOR-LIKE KINASE, PUTATIVE (DUF1421)-RELATED"/>
    <property type="match status" value="1"/>
</dbReference>
<dbReference type="Pfam" id="PF07223">
    <property type="entry name" value="DUF1421"/>
    <property type="match status" value="1"/>
</dbReference>
<organism evidence="4 5">
    <name type="scientific">Durio zibethinus</name>
    <name type="common">Durian</name>
    <dbReference type="NCBI Taxonomy" id="66656"/>
    <lineage>
        <taxon>Eukaryota</taxon>
        <taxon>Viridiplantae</taxon>
        <taxon>Streptophyta</taxon>
        <taxon>Embryophyta</taxon>
        <taxon>Tracheophyta</taxon>
        <taxon>Spermatophyta</taxon>
        <taxon>Magnoliopsida</taxon>
        <taxon>eudicotyledons</taxon>
        <taxon>Gunneridae</taxon>
        <taxon>Pentapetalae</taxon>
        <taxon>rosids</taxon>
        <taxon>malvids</taxon>
        <taxon>Malvales</taxon>
        <taxon>Malvaceae</taxon>
        <taxon>Helicteroideae</taxon>
        <taxon>Durio</taxon>
    </lineage>
</organism>
<feature type="compositionally biased region" description="Polar residues" evidence="2">
    <location>
        <begin position="414"/>
        <end position="423"/>
    </location>
</feature>
<dbReference type="InterPro" id="IPR010820">
    <property type="entry name" value="DUF1421"/>
</dbReference>
<name>A0A6P5YH36_DURZI</name>